<protein>
    <recommendedName>
        <fullName evidence="4">ABC transporter permease</fullName>
    </recommendedName>
</protein>
<evidence type="ECO:0000313" key="3">
    <source>
        <dbReference type="Proteomes" id="UP001589691"/>
    </source>
</evidence>
<feature type="transmembrane region" description="Helical" evidence="1">
    <location>
        <begin position="124"/>
        <end position="146"/>
    </location>
</feature>
<gene>
    <name evidence="2" type="ORF">ACFFLI_02605</name>
</gene>
<comment type="caution">
    <text evidence="2">The sequence shown here is derived from an EMBL/GenBank/DDBJ whole genome shotgun (WGS) entry which is preliminary data.</text>
</comment>
<name>A0ABV5WST5_9LACO</name>
<evidence type="ECO:0008006" key="4">
    <source>
        <dbReference type="Google" id="ProtNLM"/>
    </source>
</evidence>
<feature type="transmembrane region" description="Helical" evidence="1">
    <location>
        <begin position="158"/>
        <end position="181"/>
    </location>
</feature>
<reference evidence="2 3" key="1">
    <citation type="submission" date="2024-09" db="EMBL/GenBank/DDBJ databases">
        <authorList>
            <person name="Sun Q."/>
            <person name="Mori K."/>
        </authorList>
    </citation>
    <scope>NUCLEOTIDE SEQUENCE [LARGE SCALE GENOMIC DNA]</scope>
    <source>
        <strain evidence="2 3">TBRC 4576</strain>
    </source>
</reference>
<keyword evidence="1" id="KW-0812">Transmembrane</keyword>
<evidence type="ECO:0000256" key="1">
    <source>
        <dbReference type="SAM" id="Phobius"/>
    </source>
</evidence>
<sequence>MITWIQLKQVLRNKRFFFFTIIFPAAWYVLPSVVNPNLMDPLIAFLIASLMGIIGNSIVTFSKRISAGRQFYLAQARLSHYSIWRYMLSQLIIQACLNLLIIMAITVLGIALQTLPINLSYWCALLWLSALGLYFSVIGFWFGISFSPTTVDVGSTPLMFLFGLMIVPFSLFSAGAFTVGITKIQELLPPYYFYQFFHQWLTNQATDGILWKFSLAVLVTLVPFLVGVRLRLFGKRGMAKTS</sequence>
<dbReference type="RefSeq" id="WP_137642272.1">
    <property type="nucleotide sequence ID" value="NZ_BJEA01000007.1"/>
</dbReference>
<keyword evidence="1" id="KW-0472">Membrane</keyword>
<feature type="transmembrane region" description="Helical" evidence="1">
    <location>
        <begin position="42"/>
        <end position="62"/>
    </location>
</feature>
<organism evidence="2 3">
    <name type="scientific">Lactiplantibacillus modestisalitolerans</name>
    <dbReference type="NCBI Taxonomy" id="1457219"/>
    <lineage>
        <taxon>Bacteria</taxon>
        <taxon>Bacillati</taxon>
        <taxon>Bacillota</taxon>
        <taxon>Bacilli</taxon>
        <taxon>Lactobacillales</taxon>
        <taxon>Lactobacillaceae</taxon>
        <taxon>Lactiplantibacillus</taxon>
    </lineage>
</organism>
<proteinExistence type="predicted"/>
<feature type="transmembrane region" description="Helical" evidence="1">
    <location>
        <begin position="12"/>
        <end position="30"/>
    </location>
</feature>
<dbReference type="EMBL" id="JBHLZY010000005">
    <property type="protein sequence ID" value="MFB9768763.1"/>
    <property type="molecule type" value="Genomic_DNA"/>
</dbReference>
<feature type="transmembrane region" description="Helical" evidence="1">
    <location>
        <begin position="209"/>
        <end position="230"/>
    </location>
</feature>
<evidence type="ECO:0000313" key="2">
    <source>
        <dbReference type="EMBL" id="MFB9768763.1"/>
    </source>
</evidence>
<keyword evidence="1" id="KW-1133">Transmembrane helix</keyword>
<feature type="transmembrane region" description="Helical" evidence="1">
    <location>
        <begin position="83"/>
        <end position="112"/>
    </location>
</feature>
<keyword evidence="3" id="KW-1185">Reference proteome</keyword>
<dbReference type="Proteomes" id="UP001589691">
    <property type="component" value="Unassembled WGS sequence"/>
</dbReference>
<accession>A0ABV5WST5</accession>